<protein>
    <submittedName>
        <fullName evidence="1">Uncharacterized protein</fullName>
    </submittedName>
</protein>
<proteinExistence type="predicted"/>
<reference evidence="2" key="1">
    <citation type="journal article" date="2017" name="Nature">
        <title>The sunflower genome provides insights into oil metabolism, flowering and Asterid evolution.</title>
        <authorList>
            <person name="Badouin H."/>
            <person name="Gouzy J."/>
            <person name="Grassa C.J."/>
            <person name="Murat F."/>
            <person name="Staton S.E."/>
            <person name="Cottret L."/>
            <person name="Lelandais-Briere C."/>
            <person name="Owens G.L."/>
            <person name="Carrere S."/>
            <person name="Mayjonade B."/>
            <person name="Legrand L."/>
            <person name="Gill N."/>
            <person name="Kane N.C."/>
            <person name="Bowers J.E."/>
            <person name="Hubner S."/>
            <person name="Bellec A."/>
            <person name="Berard A."/>
            <person name="Berges H."/>
            <person name="Blanchet N."/>
            <person name="Boniface M.C."/>
            <person name="Brunel D."/>
            <person name="Catrice O."/>
            <person name="Chaidir N."/>
            <person name="Claudel C."/>
            <person name="Donnadieu C."/>
            <person name="Faraut T."/>
            <person name="Fievet G."/>
            <person name="Helmstetter N."/>
            <person name="King M."/>
            <person name="Knapp S.J."/>
            <person name="Lai Z."/>
            <person name="Le Paslier M.C."/>
            <person name="Lippi Y."/>
            <person name="Lorenzon L."/>
            <person name="Mandel J.R."/>
            <person name="Marage G."/>
            <person name="Marchand G."/>
            <person name="Marquand E."/>
            <person name="Bret-Mestries E."/>
            <person name="Morien E."/>
            <person name="Nambeesan S."/>
            <person name="Nguyen T."/>
            <person name="Pegot-Espagnet P."/>
            <person name="Pouilly N."/>
            <person name="Raftis F."/>
            <person name="Sallet E."/>
            <person name="Schiex T."/>
            <person name="Thomas J."/>
            <person name="Vandecasteele C."/>
            <person name="Vares D."/>
            <person name="Vear F."/>
            <person name="Vautrin S."/>
            <person name="Crespi M."/>
            <person name="Mangin B."/>
            <person name="Burke J.M."/>
            <person name="Salse J."/>
            <person name="Munos S."/>
            <person name="Vincourt P."/>
            <person name="Rieseberg L.H."/>
            <person name="Langlade N.B."/>
        </authorList>
    </citation>
    <scope>NUCLEOTIDE SEQUENCE [LARGE SCALE GENOMIC DNA]</scope>
    <source>
        <strain evidence="2">cv. SF193</strain>
    </source>
</reference>
<name>A0A251UQE9_HELAN</name>
<dbReference type="AlphaFoldDB" id="A0A251UQE9"/>
<evidence type="ECO:0000313" key="1">
    <source>
        <dbReference type="EMBL" id="OTG25607.1"/>
    </source>
</evidence>
<evidence type="ECO:0000313" key="2">
    <source>
        <dbReference type="Proteomes" id="UP000215914"/>
    </source>
</evidence>
<dbReference type="InParanoid" id="A0A251UQE9"/>
<dbReference type="Proteomes" id="UP000215914">
    <property type="component" value="Chromosome 5"/>
</dbReference>
<gene>
    <name evidence="1" type="ORF">HannXRQ_Chr05g0149491</name>
</gene>
<sequence>MLPFVVVLVDVGGSSQESVNLLKQQVDLQAYPGYIGPDLLADASPKRDEALLRG</sequence>
<keyword evidence="2" id="KW-1185">Reference proteome</keyword>
<dbReference type="EMBL" id="CM007894">
    <property type="protein sequence ID" value="OTG25607.1"/>
    <property type="molecule type" value="Genomic_DNA"/>
</dbReference>
<organism evidence="1 2">
    <name type="scientific">Helianthus annuus</name>
    <name type="common">Common sunflower</name>
    <dbReference type="NCBI Taxonomy" id="4232"/>
    <lineage>
        <taxon>Eukaryota</taxon>
        <taxon>Viridiplantae</taxon>
        <taxon>Streptophyta</taxon>
        <taxon>Embryophyta</taxon>
        <taxon>Tracheophyta</taxon>
        <taxon>Spermatophyta</taxon>
        <taxon>Magnoliopsida</taxon>
        <taxon>eudicotyledons</taxon>
        <taxon>Gunneridae</taxon>
        <taxon>Pentapetalae</taxon>
        <taxon>asterids</taxon>
        <taxon>campanulids</taxon>
        <taxon>Asterales</taxon>
        <taxon>Asteraceae</taxon>
        <taxon>Asteroideae</taxon>
        <taxon>Heliantheae alliance</taxon>
        <taxon>Heliantheae</taxon>
        <taxon>Helianthus</taxon>
    </lineage>
</organism>
<accession>A0A251UQE9</accession>